<dbReference type="Pfam" id="PF02739">
    <property type="entry name" value="5_3_exonuc_N"/>
    <property type="match status" value="1"/>
</dbReference>
<sequence>MLQPRQGRLLLVDGMAVAYRAYFKIGAKLVWNETRHASQEYPEAEEILTTLTFVSNLVTLLNLVPTHVGVVFDAGGKNFRHELFPQYKQHRAAMPDTLRNSMGLIKSSVRGLGLTIIERHGVEADDVIASLAMRGVKAGMEVRVASPDKDFFQILGPNLRLLRPRPKGIGIDSFGLEEFEAKFEGLRVDQFADMQALMGDQADNIPGVFGIGPKTASNLLKKYGTLDVIIAKRESVMPQRVRTALCNEYELLPAFKRLVVLRTELDDLHTGHLEAMEFGVPSDVEAATNFLDALAANVQNGDVEARSIKNRIEQIWNALDMRRRARISR</sequence>
<dbReference type="SUPFAM" id="SSF88723">
    <property type="entry name" value="PIN domain-like"/>
    <property type="match status" value="1"/>
</dbReference>
<dbReference type="InterPro" id="IPR029060">
    <property type="entry name" value="PIN-like_dom_sf"/>
</dbReference>
<dbReference type="InterPro" id="IPR020045">
    <property type="entry name" value="DNA_polI_H3TH"/>
</dbReference>
<dbReference type="InterPro" id="IPR020046">
    <property type="entry name" value="5-3_exonucl_a-hlix_arch_N"/>
</dbReference>
<dbReference type="EMBL" id="DF237289">
    <property type="protein sequence ID" value="GAQ87242.1"/>
    <property type="molecule type" value="Genomic_DNA"/>
</dbReference>
<dbReference type="OrthoDB" id="275278at2759"/>
<evidence type="ECO:0000313" key="6">
    <source>
        <dbReference type="Proteomes" id="UP000054558"/>
    </source>
</evidence>
<protein>
    <submittedName>
        <fullName evidence="5">DNA polymerase I</fullName>
    </submittedName>
</protein>
<name>A0A1Y1IBA5_KLENI</name>
<feature type="domain" description="5'-3' exonuclease" evidence="4">
    <location>
        <begin position="7"/>
        <end position="279"/>
    </location>
</feature>
<evidence type="ECO:0000256" key="2">
    <source>
        <dbReference type="ARBA" id="ARBA00022801"/>
    </source>
</evidence>
<dbReference type="Pfam" id="PF01367">
    <property type="entry name" value="5_3_exonuc"/>
    <property type="match status" value="1"/>
</dbReference>
<dbReference type="AlphaFoldDB" id="A0A1Y1IBA5"/>
<dbReference type="PANTHER" id="PTHR42646:SF2">
    <property type="entry name" value="5'-3' EXONUCLEASE FAMILY PROTEIN"/>
    <property type="match status" value="1"/>
</dbReference>
<dbReference type="Gene3D" id="1.10.150.20">
    <property type="entry name" value="5' to 3' exonuclease, C-terminal subdomain"/>
    <property type="match status" value="1"/>
</dbReference>
<dbReference type="GO" id="GO:0017108">
    <property type="term" value="F:5'-flap endonuclease activity"/>
    <property type="evidence" value="ECO:0000318"/>
    <property type="project" value="GO_Central"/>
</dbReference>
<keyword evidence="1" id="KW-0540">Nuclease</keyword>
<dbReference type="GO" id="GO:0033567">
    <property type="term" value="P:DNA replication, Okazaki fragment processing"/>
    <property type="evidence" value="ECO:0000318"/>
    <property type="project" value="GO_Central"/>
</dbReference>
<organism evidence="5 6">
    <name type="scientific">Klebsormidium nitens</name>
    <name type="common">Green alga</name>
    <name type="synonym">Ulothrix nitens</name>
    <dbReference type="NCBI Taxonomy" id="105231"/>
    <lineage>
        <taxon>Eukaryota</taxon>
        <taxon>Viridiplantae</taxon>
        <taxon>Streptophyta</taxon>
        <taxon>Klebsormidiophyceae</taxon>
        <taxon>Klebsormidiales</taxon>
        <taxon>Klebsormidiaceae</taxon>
        <taxon>Klebsormidium</taxon>
    </lineage>
</organism>
<dbReference type="InterPro" id="IPR002421">
    <property type="entry name" value="5-3_exonuclease"/>
</dbReference>
<dbReference type="GO" id="GO:0008409">
    <property type="term" value="F:5'-3' exonuclease activity"/>
    <property type="evidence" value="ECO:0007669"/>
    <property type="project" value="InterPro"/>
</dbReference>
<dbReference type="STRING" id="105231.A0A1Y1IBA5"/>
<dbReference type="GO" id="GO:0003677">
    <property type="term" value="F:DNA binding"/>
    <property type="evidence" value="ECO:0007669"/>
    <property type="project" value="UniProtKB-KW"/>
</dbReference>
<gene>
    <name evidence="5" type="ORF">KFL_003400150</name>
</gene>
<keyword evidence="3" id="KW-0238">DNA-binding</keyword>
<dbReference type="CDD" id="cd09898">
    <property type="entry name" value="H3TH_53EXO"/>
    <property type="match status" value="1"/>
</dbReference>
<dbReference type="SUPFAM" id="SSF47807">
    <property type="entry name" value="5' to 3' exonuclease, C-terminal subdomain"/>
    <property type="match status" value="1"/>
</dbReference>
<accession>A0A1Y1IBA5</accession>
<dbReference type="FunFam" id="1.10.150.20:FF:000003">
    <property type="entry name" value="DNA polymerase I"/>
    <property type="match status" value="1"/>
</dbReference>
<dbReference type="InterPro" id="IPR038969">
    <property type="entry name" value="FEN"/>
</dbReference>
<dbReference type="Gene3D" id="3.40.50.1010">
    <property type="entry name" value="5'-nuclease"/>
    <property type="match status" value="1"/>
</dbReference>
<dbReference type="CDD" id="cd09859">
    <property type="entry name" value="PIN_53EXO"/>
    <property type="match status" value="1"/>
</dbReference>
<dbReference type="PANTHER" id="PTHR42646">
    <property type="entry name" value="FLAP ENDONUCLEASE XNI"/>
    <property type="match status" value="1"/>
</dbReference>
<dbReference type="Proteomes" id="UP000054558">
    <property type="component" value="Unassembled WGS sequence"/>
</dbReference>
<keyword evidence="2" id="KW-0378">Hydrolase</keyword>
<dbReference type="InterPro" id="IPR008918">
    <property type="entry name" value="HhH2"/>
</dbReference>
<keyword evidence="6" id="KW-1185">Reference proteome</keyword>
<evidence type="ECO:0000313" key="5">
    <source>
        <dbReference type="EMBL" id="GAQ87242.1"/>
    </source>
</evidence>
<dbReference type="OMA" id="CQPNRKY"/>
<reference evidence="5 6" key="1">
    <citation type="journal article" date="2014" name="Nat. Commun.">
        <title>Klebsormidium flaccidum genome reveals primary factors for plant terrestrial adaptation.</title>
        <authorList>
            <person name="Hori K."/>
            <person name="Maruyama F."/>
            <person name="Fujisawa T."/>
            <person name="Togashi T."/>
            <person name="Yamamoto N."/>
            <person name="Seo M."/>
            <person name="Sato S."/>
            <person name="Yamada T."/>
            <person name="Mori H."/>
            <person name="Tajima N."/>
            <person name="Moriyama T."/>
            <person name="Ikeuchi M."/>
            <person name="Watanabe M."/>
            <person name="Wada H."/>
            <person name="Kobayashi K."/>
            <person name="Saito M."/>
            <person name="Masuda T."/>
            <person name="Sasaki-Sekimoto Y."/>
            <person name="Mashiguchi K."/>
            <person name="Awai K."/>
            <person name="Shimojima M."/>
            <person name="Masuda S."/>
            <person name="Iwai M."/>
            <person name="Nobusawa T."/>
            <person name="Narise T."/>
            <person name="Kondo S."/>
            <person name="Saito H."/>
            <person name="Sato R."/>
            <person name="Murakawa M."/>
            <person name="Ihara Y."/>
            <person name="Oshima-Yamada Y."/>
            <person name="Ohtaka K."/>
            <person name="Satoh M."/>
            <person name="Sonobe K."/>
            <person name="Ishii M."/>
            <person name="Ohtani R."/>
            <person name="Kanamori-Sato M."/>
            <person name="Honoki R."/>
            <person name="Miyazaki D."/>
            <person name="Mochizuki H."/>
            <person name="Umetsu J."/>
            <person name="Higashi K."/>
            <person name="Shibata D."/>
            <person name="Kamiya Y."/>
            <person name="Sato N."/>
            <person name="Nakamura Y."/>
            <person name="Tabata S."/>
            <person name="Ida S."/>
            <person name="Kurokawa K."/>
            <person name="Ohta H."/>
        </authorList>
    </citation>
    <scope>NUCLEOTIDE SEQUENCE [LARGE SCALE GENOMIC DNA]</scope>
    <source>
        <strain evidence="5 6">NIES-2285</strain>
    </source>
</reference>
<dbReference type="InterPro" id="IPR036279">
    <property type="entry name" value="5-3_exonuclease_C_sf"/>
</dbReference>
<evidence type="ECO:0000256" key="3">
    <source>
        <dbReference type="ARBA" id="ARBA00023125"/>
    </source>
</evidence>
<evidence type="ECO:0000259" key="4">
    <source>
        <dbReference type="SMART" id="SM00475"/>
    </source>
</evidence>
<proteinExistence type="predicted"/>
<dbReference type="SMART" id="SM00279">
    <property type="entry name" value="HhH2"/>
    <property type="match status" value="1"/>
</dbReference>
<evidence type="ECO:0000256" key="1">
    <source>
        <dbReference type="ARBA" id="ARBA00022722"/>
    </source>
</evidence>
<dbReference type="SMART" id="SM00475">
    <property type="entry name" value="53EXOc"/>
    <property type="match status" value="1"/>
</dbReference>